<comment type="caution">
    <text evidence="4">The sequence shown here is derived from an EMBL/GenBank/DDBJ whole genome shotgun (WGS) entry which is preliminary data.</text>
</comment>
<keyword evidence="2" id="KW-0813">Transport</keyword>
<dbReference type="InterPro" id="IPR008218">
    <property type="entry name" value="ATPase_V1-cplx_f_g_su"/>
</dbReference>
<dbReference type="SUPFAM" id="SSF159468">
    <property type="entry name" value="AtpF-like"/>
    <property type="match status" value="1"/>
</dbReference>
<sequence>MSGKTLAIVGKQETIMPFLATGAEVVYVKKGECVKVVEELIERGFKIIFFTEEFIDELSEILLNYRTETIPCLIPIPTGRGKTKLAIERIRGVIKKAVGADVFLEEK</sequence>
<evidence type="ECO:0000256" key="1">
    <source>
        <dbReference type="ARBA" id="ARBA00010148"/>
    </source>
</evidence>
<accession>X1M937</accession>
<dbReference type="GO" id="GO:0046961">
    <property type="term" value="F:proton-transporting ATPase activity, rotational mechanism"/>
    <property type="evidence" value="ECO:0007669"/>
    <property type="project" value="InterPro"/>
</dbReference>
<proteinExistence type="inferred from homology"/>
<dbReference type="Gene3D" id="3.40.50.10580">
    <property type="entry name" value="ATPase, V1 complex, subunit F"/>
    <property type="match status" value="1"/>
</dbReference>
<gene>
    <name evidence="4" type="ORF">S06H3_20068</name>
</gene>
<dbReference type="EMBL" id="BARV01010354">
    <property type="protein sequence ID" value="GAI11205.1"/>
    <property type="molecule type" value="Genomic_DNA"/>
</dbReference>
<keyword evidence="3" id="KW-0406">Ion transport</keyword>
<protein>
    <recommendedName>
        <fullName evidence="5">V-type ATP synthase subunit F</fullName>
    </recommendedName>
</protein>
<dbReference type="Pfam" id="PF01990">
    <property type="entry name" value="ATP-synt_F"/>
    <property type="match status" value="1"/>
</dbReference>
<dbReference type="InterPro" id="IPR036906">
    <property type="entry name" value="ATPase_V1_fsu_sf"/>
</dbReference>
<reference evidence="4" key="1">
    <citation type="journal article" date="2014" name="Front. Microbiol.">
        <title>High frequency of phylogenetically diverse reductive dehalogenase-homologous genes in deep subseafloor sedimentary metagenomes.</title>
        <authorList>
            <person name="Kawai M."/>
            <person name="Futagami T."/>
            <person name="Toyoda A."/>
            <person name="Takaki Y."/>
            <person name="Nishi S."/>
            <person name="Hori S."/>
            <person name="Arai W."/>
            <person name="Tsubouchi T."/>
            <person name="Morono Y."/>
            <person name="Uchiyama I."/>
            <person name="Ito T."/>
            <person name="Fujiyama A."/>
            <person name="Inagaki F."/>
            <person name="Takami H."/>
        </authorList>
    </citation>
    <scope>NUCLEOTIDE SEQUENCE</scope>
    <source>
        <strain evidence="4">Expedition CK06-06</strain>
    </source>
</reference>
<dbReference type="AlphaFoldDB" id="X1M937"/>
<name>X1M937_9ZZZZ</name>
<organism evidence="4">
    <name type="scientific">marine sediment metagenome</name>
    <dbReference type="NCBI Taxonomy" id="412755"/>
    <lineage>
        <taxon>unclassified sequences</taxon>
        <taxon>metagenomes</taxon>
        <taxon>ecological metagenomes</taxon>
    </lineage>
</organism>
<evidence type="ECO:0000313" key="4">
    <source>
        <dbReference type="EMBL" id="GAI11205.1"/>
    </source>
</evidence>
<evidence type="ECO:0000256" key="2">
    <source>
        <dbReference type="ARBA" id="ARBA00022448"/>
    </source>
</evidence>
<evidence type="ECO:0000256" key="3">
    <source>
        <dbReference type="ARBA" id="ARBA00023065"/>
    </source>
</evidence>
<evidence type="ECO:0008006" key="5">
    <source>
        <dbReference type="Google" id="ProtNLM"/>
    </source>
</evidence>
<comment type="similarity">
    <text evidence="1">Belongs to the V-ATPase F subunit family.</text>
</comment>